<evidence type="ECO:0000256" key="1">
    <source>
        <dbReference type="ARBA" id="ARBA00022729"/>
    </source>
</evidence>
<dbReference type="EMBL" id="ACIS01000007">
    <property type="protein sequence ID" value="EEG07912.1"/>
    <property type="molecule type" value="Genomic_DNA"/>
</dbReference>
<name>B9Z5R5_9NEIS</name>
<gene>
    <name evidence="4" type="ORF">FuraDRAFT_2700</name>
</gene>
<comment type="caution">
    <text evidence="4">The sequence shown here is derived from an EMBL/GenBank/DDBJ whole genome shotgun (WGS) entry which is preliminary data.</text>
</comment>
<keyword evidence="5" id="KW-1185">Reference proteome</keyword>
<evidence type="ECO:0000313" key="5">
    <source>
        <dbReference type="Proteomes" id="UP000003165"/>
    </source>
</evidence>
<dbReference type="InterPro" id="IPR001638">
    <property type="entry name" value="Solute-binding_3/MltF_N"/>
</dbReference>
<dbReference type="PANTHER" id="PTHR35936:SF25">
    <property type="entry name" value="ABC TRANSPORTER SUBSTRATE-BINDING PROTEIN"/>
    <property type="match status" value="1"/>
</dbReference>
<dbReference type="Pfam" id="PF00497">
    <property type="entry name" value="SBP_bac_3"/>
    <property type="match status" value="1"/>
</dbReference>
<evidence type="ECO:0000259" key="3">
    <source>
        <dbReference type="Pfam" id="PF00497"/>
    </source>
</evidence>
<protein>
    <submittedName>
        <fullName evidence="4">Extracellular solute-binding protein, family 3</fullName>
    </submittedName>
</protein>
<evidence type="ECO:0000313" key="4">
    <source>
        <dbReference type="EMBL" id="EEG07912.1"/>
    </source>
</evidence>
<keyword evidence="1 2" id="KW-0732">Signal</keyword>
<feature type="chain" id="PRO_5002895228" evidence="2">
    <location>
        <begin position="23"/>
        <end position="248"/>
    </location>
</feature>
<reference evidence="4 5" key="1">
    <citation type="submission" date="2009-02" db="EMBL/GenBank/DDBJ databases">
        <title>Sequencing of the draft genome and assembly of Lutiella nitroferrum 2002.</title>
        <authorList>
            <consortium name="US DOE Joint Genome Institute (JGI-PGF)"/>
            <person name="Lucas S."/>
            <person name="Copeland A."/>
            <person name="Lapidus A."/>
            <person name="Glavina del Rio T."/>
            <person name="Tice H."/>
            <person name="Bruce D."/>
            <person name="Goodwin L."/>
            <person name="Pitluck S."/>
            <person name="Larimer F."/>
            <person name="Land M.L."/>
            <person name="Hauser L."/>
            <person name="Coates J.D."/>
        </authorList>
    </citation>
    <scope>NUCLEOTIDE SEQUENCE [LARGE SCALE GENOMIC DNA]</scope>
    <source>
        <strain evidence="4 5">2002</strain>
    </source>
</reference>
<evidence type="ECO:0000256" key="2">
    <source>
        <dbReference type="SAM" id="SignalP"/>
    </source>
</evidence>
<dbReference type="RefSeq" id="WP_008954720.1">
    <property type="nucleotide sequence ID" value="NZ_ACIS01000007.1"/>
</dbReference>
<dbReference type="AlphaFoldDB" id="B9Z5R5"/>
<feature type="signal peptide" evidence="2">
    <location>
        <begin position="1"/>
        <end position="22"/>
    </location>
</feature>
<dbReference type="eggNOG" id="COG0834">
    <property type="taxonomic scope" value="Bacteria"/>
</dbReference>
<sequence length="248" mass="27546" precursor="true">MKASWCVWVLLCGLFAGQAATAAELHVAVGLAKPPYVEEGGQSGMEVEIVRAALQQAGFKPVFEVYPQARGLMLLQSGRVDAMLTLAPDTPVEAFRSAPVLYYRNRAIVLKSSGIRLEHLTDLARYSVAGFQNARLLLGPEFTAVMARHPRYVELADQQIQNRLLYLHRVEVVVGDSLVFHQNNRALGTRLDTSAELAEFDLFPPSPRSVGFLREEQRDAFDRALKALQRSGEVARIVARYRAAYGFD</sequence>
<feature type="domain" description="Solute-binding protein family 3/N-terminal" evidence="3">
    <location>
        <begin position="26"/>
        <end position="241"/>
    </location>
</feature>
<organism evidence="4 5">
    <name type="scientific">Pseudogulbenkiania ferrooxidans 2002</name>
    <dbReference type="NCBI Taxonomy" id="279714"/>
    <lineage>
        <taxon>Bacteria</taxon>
        <taxon>Pseudomonadati</taxon>
        <taxon>Pseudomonadota</taxon>
        <taxon>Betaproteobacteria</taxon>
        <taxon>Neisseriales</taxon>
        <taxon>Chromobacteriaceae</taxon>
        <taxon>Pseudogulbenkiania</taxon>
    </lineage>
</organism>
<dbReference type="Proteomes" id="UP000003165">
    <property type="component" value="Unassembled WGS sequence"/>
</dbReference>
<dbReference type="SUPFAM" id="SSF53850">
    <property type="entry name" value="Periplasmic binding protein-like II"/>
    <property type="match status" value="1"/>
</dbReference>
<dbReference type="PANTHER" id="PTHR35936">
    <property type="entry name" value="MEMBRANE-BOUND LYTIC MUREIN TRANSGLYCOSYLASE F"/>
    <property type="match status" value="1"/>
</dbReference>
<accession>B9Z5R5</accession>
<dbReference type="Gene3D" id="3.40.190.10">
    <property type="entry name" value="Periplasmic binding protein-like II"/>
    <property type="match status" value="2"/>
</dbReference>
<proteinExistence type="predicted"/>